<evidence type="ECO:0000256" key="5">
    <source>
        <dbReference type="ARBA" id="ARBA00022835"/>
    </source>
</evidence>
<sequence length="247" mass="26606">MVLEYVSPEGLRVDGRRPKELRALSAGLGTLESADGSATFQMGNTKVMASVFGPRETVLRSQEVHDRATLSCECAMAPFSTGGDRRRRGKSDRLATELTMVVRETLKEVVLLELLPRSQIDVCVQVLQADGGVRGACLNAAMLALVDAGIPCRDLLAACSAGFLDGTPLLDLNHTEDAGGGPEVAVALETNLEKVVLLQMDHKMGREDYEAVLHLATEGCRAVGRFMRQMMLEHTRTLASARGAVQL</sequence>
<dbReference type="InterPro" id="IPR036345">
    <property type="entry name" value="ExoRNase_PH_dom2_sf"/>
</dbReference>
<dbReference type="GO" id="GO:0000177">
    <property type="term" value="C:cytoplasmic exosome (RNase complex)"/>
    <property type="evidence" value="ECO:0007669"/>
    <property type="project" value="TreeGrafter"/>
</dbReference>
<dbReference type="InterPro" id="IPR001247">
    <property type="entry name" value="ExoRNase_PH_dom1"/>
</dbReference>
<dbReference type="InterPro" id="IPR015847">
    <property type="entry name" value="ExoRNase_PH_dom2"/>
</dbReference>
<dbReference type="EMBL" id="GBEZ01015912">
    <property type="protein sequence ID" value="JAC70291.1"/>
    <property type="molecule type" value="Transcribed_RNA"/>
</dbReference>
<proteinExistence type="inferred from homology"/>
<evidence type="ECO:0000256" key="4">
    <source>
        <dbReference type="ARBA" id="ARBA00022490"/>
    </source>
</evidence>
<dbReference type="InterPro" id="IPR050080">
    <property type="entry name" value="RNase_PH"/>
</dbReference>
<dbReference type="GO" id="GO:0005730">
    <property type="term" value="C:nucleolus"/>
    <property type="evidence" value="ECO:0007669"/>
    <property type="project" value="UniProtKB-SubCell"/>
</dbReference>
<evidence type="ECO:0000256" key="1">
    <source>
        <dbReference type="ARBA" id="ARBA00004496"/>
    </source>
</evidence>
<dbReference type="SUPFAM" id="SSF55666">
    <property type="entry name" value="Ribonuclease PH domain 2-like"/>
    <property type="match status" value="1"/>
</dbReference>
<dbReference type="AlphaFoldDB" id="A0A061RIF6"/>
<accession>A0A061RIF6</accession>
<dbReference type="GO" id="GO:0016075">
    <property type="term" value="P:rRNA catabolic process"/>
    <property type="evidence" value="ECO:0007669"/>
    <property type="project" value="TreeGrafter"/>
</dbReference>
<dbReference type="CDD" id="cd11370">
    <property type="entry name" value="RNase_PH_RRP41"/>
    <property type="match status" value="1"/>
</dbReference>
<comment type="subcellular location">
    <subcellularLocation>
        <location evidence="1">Cytoplasm</location>
    </subcellularLocation>
    <subcellularLocation>
        <location evidence="2">Nucleus</location>
        <location evidence="2">Nucleolus</location>
    </subcellularLocation>
</comment>
<dbReference type="Pfam" id="PF03725">
    <property type="entry name" value="RNase_PH_C"/>
    <property type="match status" value="1"/>
</dbReference>
<dbReference type="PANTHER" id="PTHR11953:SF0">
    <property type="entry name" value="EXOSOME COMPLEX COMPONENT RRP41"/>
    <property type="match status" value="1"/>
</dbReference>
<dbReference type="InterPro" id="IPR027408">
    <property type="entry name" value="PNPase/RNase_PH_dom_sf"/>
</dbReference>
<feature type="domain" description="Exoribonuclease phosphorolytic" evidence="7">
    <location>
        <begin position="155"/>
        <end position="219"/>
    </location>
</feature>
<feature type="domain" description="Exoribonuclease phosphorolytic" evidence="6">
    <location>
        <begin position="20"/>
        <end position="151"/>
    </location>
</feature>
<evidence type="ECO:0000313" key="8">
    <source>
        <dbReference type="EMBL" id="JAC70291.1"/>
    </source>
</evidence>
<dbReference type="InterPro" id="IPR020568">
    <property type="entry name" value="Ribosomal_Su5_D2-typ_SF"/>
</dbReference>
<dbReference type="Gene3D" id="3.30.230.70">
    <property type="entry name" value="GHMP Kinase, N-terminal domain"/>
    <property type="match status" value="1"/>
</dbReference>
<dbReference type="GO" id="GO:0003723">
    <property type="term" value="F:RNA binding"/>
    <property type="evidence" value="ECO:0007669"/>
    <property type="project" value="TreeGrafter"/>
</dbReference>
<dbReference type="SUPFAM" id="SSF54211">
    <property type="entry name" value="Ribosomal protein S5 domain 2-like"/>
    <property type="match status" value="1"/>
</dbReference>
<dbReference type="PANTHER" id="PTHR11953">
    <property type="entry name" value="EXOSOME COMPLEX COMPONENT"/>
    <property type="match status" value="1"/>
</dbReference>
<dbReference type="GO" id="GO:0000176">
    <property type="term" value="C:nuclear exosome (RNase complex)"/>
    <property type="evidence" value="ECO:0007669"/>
    <property type="project" value="TreeGrafter"/>
</dbReference>
<keyword evidence="4" id="KW-0963">Cytoplasm</keyword>
<evidence type="ECO:0000256" key="2">
    <source>
        <dbReference type="ARBA" id="ARBA00004604"/>
    </source>
</evidence>
<reference evidence="8" key="1">
    <citation type="submission" date="2014-05" db="EMBL/GenBank/DDBJ databases">
        <title>The transcriptome of the halophilic microalga Tetraselmis sp. GSL018 isolated from the Great Salt Lake, Utah.</title>
        <authorList>
            <person name="Jinkerson R.E."/>
            <person name="D'Adamo S."/>
            <person name="Posewitz M.C."/>
        </authorList>
    </citation>
    <scope>NUCLEOTIDE SEQUENCE</scope>
    <source>
        <strain evidence="8">GSL018</strain>
    </source>
</reference>
<dbReference type="Pfam" id="PF01138">
    <property type="entry name" value="RNase_PH"/>
    <property type="match status" value="1"/>
</dbReference>
<gene>
    <name evidence="8" type="primary">EXOSC4</name>
    <name evidence="8" type="ORF">TSPGSL018_4486</name>
</gene>
<evidence type="ECO:0000256" key="3">
    <source>
        <dbReference type="ARBA" id="ARBA00006678"/>
    </source>
</evidence>
<dbReference type="GO" id="GO:0071028">
    <property type="term" value="P:nuclear mRNA surveillance"/>
    <property type="evidence" value="ECO:0007669"/>
    <property type="project" value="TreeGrafter"/>
</dbReference>
<keyword evidence="5" id="KW-0271">Exosome</keyword>
<organism evidence="8">
    <name type="scientific">Tetraselmis sp. GSL018</name>
    <dbReference type="NCBI Taxonomy" id="582737"/>
    <lineage>
        <taxon>Eukaryota</taxon>
        <taxon>Viridiplantae</taxon>
        <taxon>Chlorophyta</taxon>
        <taxon>core chlorophytes</taxon>
        <taxon>Chlorodendrophyceae</taxon>
        <taxon>Chlorodendrales</taxon>
        <taxon>Chlorodendraceae</taxon>
        <taxon>Tetraselmis</taxon>
    </lineage>
</organism>
<comment type="similarity">
    <text evidence="3">Belongs to the RNase PH family.</text>
</comment>
<evidence type="ECO:0000259" key="6">
    <source>
        <dbReference type="Pfam" id="PF01138"/>
    </source>
</evidence>
<name>A0A061RIF6_9CHLO</name>
<dbReference type="FunFam" id="3.30.230.70:FF:000004">
    <property type="entry name" value="Exosome complex component Rrp41"/>
    <property type="match status" value="1"/>
</dbReference>
<evidence type="ECO:0000259" key="7">
    <source>
        <dbReference type="Pfam" id="PF03725"/>
    </source>
</evidence>
<dbReference type="GO" id="GO:0034475">
    <property type="term" value="P:U4 snRNA 3'-end processing"/>
    <property type="evidence" value="ECO:0007669"/>
    <property type="project" value="TreeGrafter"/>
</dbReference>
<dbReference type="GO" id="GO:0071051">
    <property type="term" value="P:poly(A)-dependent snoRNA 3'-end processing"/>
    <property type="evidence" value="ECO:0007669"/>
    <property type="project" value="TreeGrafter"/>
</dbReference>
<protein>
    <submittedName>
        <fullName evidence="8">Exosome complex component RRP41</fullName>
    </submittedName>
</protein>